<proteinExistence type="predicted"/>
<dbReference type="OrthoDB" id="6047591at2"/>
<comment type="caution">
    <text evidence="2">The sequence shown here is derived from an EMBL/GenBank/DDBJ whole genome shotgun (WGS) entry which is preliminary data.</text>
</comment>
<sequence>MSVSHRLVIALRSLLGLALAIVAIPVVNLAGSWLSTQVFGRPEGGDLRLAVDLCWVFVAGFTGTWLMVRIAAVAKTAHAWALFALYLVVDVLGVVDGWHEFPRWFTLGILMLLPPQVWLGWWLAWGRTRDGARAPRPIRDD</sequence>
<keyword evidence="1" id="KW-1133">Transmembrane helix</keyword>
<evidence type="ECO:0000256" key="1">
    <source>
        <dbReference type="SAM" id="Phobius"/>
    </source>
</evidence>
<evidence type="ECO:0000313" key="2">
    <source>
        <dbReference type="EMBL" id="TDK19562.1"/>
    </source>
</evidence>
<feature type="transmembrane region" description="Helical" evidence="1">
    <location>
        <begin position="47"/>
        <end position="68"/>
    </location>
</feature>
<evidence type="ECO:0000313" key="3">
    <source>
        <dbReference type="Proteomes" id="UP000294796"/>
    </source>
</evidence>
<dbReference type="Proteomes" id="UP000294796">
    <property type="component" value="Unassembled WGS sequence"/>
</dbReference>
<reference evidence="2 3" key="1">
    <citation type="submission" date="2019-03" db="EMBL/GenBank/DDBJ databases">
        <title>Luteimonas zhaokaii sp.nov., isolated from the rectal contents of Plateau pika in Yushu, Qinghai Province, China.</title>
        <authorList>
            <person name="Zhang G."/>
        </authorList>
    </citation>
    <scope>NUCLEOTIDE SEQUENCE [LARGE SCALE GENOMIC DNA]</scope>
    <source>
        <strain evidence="2 3">B9</strain>
    </source>
</reference>
<gene>
    <name evidence="2" type="ORF">E2F46_16675</name>
</gene>
<keyword evidence="1" id="KW-0472">Membrane</keyword>
<organism evidence="2 3">
    <name type="scientific">Luteimonas aestuarii</name>
    <dbReference type="NCBI Taxonomy" id="453837"/>
    <lineage>
        <taxon>Bacteria</taxon>
        <taxon>Pseudomonadati</taxon>
        <taxon>Pseudomonadota</taxon>
        <taxon>Gammaproteobacteria</taxon>
        <taxon>Lysobacterales</taxon>
        <taxon>Lysobacteraceae</taxon>
        <taxon>Luteimonas</taxon>
    </lineage>
</organism>
<accession>A0A4V3ALA5</accession>
<name>A0A4V3ALA5_9GAMM</name>
<protein>
    <submittedName>
        <fullName evidence="2">Uncharacterized protein</fullName>
    </submittedName>
</protein>
<dbReference type="AlphaFoldDB" id="A0A4V3ALA5"/>
<feature type="transmembrane region" description="Helical" evidence="1">
    <location>
        <begin position="80"/>
        <end position="98"/>
    </location>
</feature>
<dbReference type="RefSeq" id="WP_133323717.1">
    <property type="nucleotide sequence ID" value="NZ_SMTF01000022.1"/>
</dbReference>
<keyword evidence="1" id="KW-0812">Transmembrane</keyword>
<dbReference type="EMBL" id="SMTF01000022">
    <property type="protein sequence ID" value="TDK19562.1"/>
    <property type="molecule type" value="Genomic_DNA"/>
</dbReference>
<feature type="transmembrane region" description="Helical" evidence="1">
    <location>
        <begin position="104"/>
        <end position="124"/>
    </location>
</feature>
<keyword evidence="3" id="KW-1185">Reference proteome</keyword>